<feature type="compositionally biased region" description="Polar residues" evidence="1">
    <location>
        <begin position="25"/>
        <end position="44"/>
    </location>
</feature>
<evidence type="ECO:0000313" key="2">
    <source>
        <dbReference type="EMBL" id="KAK3242244.1"/>
    </source>
</evidence>
<keyword evidence="3" id="KW-1185">Reference proteome</keyword>
<proteinExistence type="predicted"/>
<dbReference type="Proteomes" id="UP001190700">
    <property type="component" value="Unassembled WGS sequence"/>
</dbReference>
<sequence>MLASPQNNYLHCKLPSLRGHPLHSLQITTPGGTKTPLADSTNSCGLPARPQTDKPAPSNLPCDALSPKPASISAQSSAVKPPKPLGDTNVPDPAKAINTDSQGEKENSQPPSAAPPPTANNSAEGVEHLTDPDSSCPPEPEKTVEPEPGPNISPEAEWNSLDDDDGTPPEKLYAEVQKSDSNKGKAAKAS</sequence>
<evidence type="ECO:0000313" key="3">
    <source>
        <dbReference type="Proteomes" id="UP001190700"/>
    </source>
</evidence>
<reference evidence="2 3" key="1">
    <citation type="journal article" date="2015" name="Genome Biol. Evol.">
        <title>Comparative Genomics of a Bacterivorous Green Alga Reveals Evolutionary Causalities and Consequences of Phago-Mixotrophic Mode of Nutrition.</title>
        <authorList>
            <person name="Burns J.A."/>
            <person name="Paasch A."/>
            <person name="Narechania A."/>
            <person name="Kim E."/>
        </authorList>
    </citation>
    <scope>NUCLEOTIDE SEQUENCE [LARGE SCALE GENOMIC DNA]</scope>
    <source>
        <strain evidence="2 3">PLY_AMNH</strain>
    </source>
</reference>
<protein>
    <submittedName>
        <fullName evidence="2">Uncharacterized protein</fullName>
    </submittedName>
</protein>
<name>A0AAE0EW06_9CHLO</name>
<comment type="caution">
    <text evidence="2">The sequence shown here is derived from an EMBL/GenBank/DDBJ whole genome shotgun (WGS) entry which is preliminary data.</text>
</comment>
<organism evidence="2 3">
    <name type="scientific">Cymbomonas tetramitiformis</name>
    <dbReference type="NCBI Taxonomy" id="36881"/>
    <lineage>
        <taxon>Eukaryota</taxon>
        <taxon>Viridiplantae</taxon>
        <taxon>Chlorophyta</taxon>
        <taxon>Pyramimonadophyceae</taxon>
        <taxon>Pyramimonadales</taxon>
        <taxon>Pyramimonadaceae</taxon>
        <taxon>Cymbomonas</taxon>
    </lineage>
</organism>
<evidence type="ECO:0000256" key="1">
    <source>
        <dbReference type="SAM" id="MobiDB-lite"/>
    </source>
</evidence>
<feature type="region of interest" description="Disordered" evidence="1">
    <location>
        <begin position="13"/>
        <end position="190"/>
    </location>
</feature>
<dbReference type="EMBL" id="LGRX02033206">
    <property type="protein sequence ID" value="KAK3242244.1"/>
    <property type="molecule type" value="Genomic_DNA"/>
</dbReference>
<gene>
    <name evidence="2" type="ORF">CYMTET_48052</name>
</gene>
<dbReference type="AlphaFoldDB" id="A0AAE0EW06"/>
<accession>A0AAE0EW06</accession>
<feature type="non-terminal residue" evidence="2">
    <location>
        <position position="190"/>
    </location>
</feature>